<comment type="caution">
    <text evidence="2">The sequence shown here is derived from an EMBL/GenBank/DDBJ whole genome shotgun (WGS) entry which is preliminary data.</text>
</comment>
<dbReference type="EMBL" id="BAAAID010000019">
    <property type="protein sequence ID" value="GAA0930516.1"/>
    <property type="molecule type" value="Genomic_DNA"/>
</dbReference>
<reference evidence="3" key="1">
    <citation type="journal article" date="2019" name="Int. J. Syst. Evol. Microbiol.">
        <title>The Global Catalogue of Microorganisms (GCM) 10K type strain sequencing project: providing services to taxonomists for standard genome sequencing and annotation.</title>
        <authorList>
            <consortium name="The Broad Institute Genomics Platform"/>
            <consortium name="The Broad Institute Genome Sequencing Center for Infectious Disease"/>
            <person name="Wu L."/>
            <person name="Ma J."/>
        </authorList>
    </citation>
    <scope>NUCLEOTIDE SEQUENCE [LARGE SCALE GENOMIC DNA]</scope>
    <source>
        <strain evidence="3">JCM 11444</strain>
    </source>
</reference>
<dbReference type="Proteomes" id="UP001500418">
    <property type="component" value="Unassembled WGS sequence"/>
</dbReference>
<evidence type="ECO:0000313" key="2">
    <source>
        <dbReference type="EMBL" id="GAA0930516.1"/>
    </source>
</evidence>
<proteinExistence type="predicted"/>
<protein>
    <submittedName>
        <fullName evidence="2">Uncharacterized protein</fullName>
    </submittedName>
</protein>
<evidence type="ECO:0000256" key="1">
    <source>
        <dbReference type="SAM" id="MobiDB-lite"/>
    </source>
</evidence>
<accession>A0ABP4A2F5</accession>
<feature type="region of interest" description="Disordered" evidence="1">
    <location>
        <begin position="1"/>
        <end position="22"/>
    </location>
</feature>
<name>A0ABP4A2F5_9ACTN</name>
<sequence length="54" mass="6124">MGAFNASSKAVPHAYNPDRGRRVQQAWQRYSASQRFQGMAARQYAPRVPQVACR</sequence>
<keyword evidence="3" id="KW-1185">Reference proteome</keyword>
<gene>
    <name evidence="2" type="ORF">GCM10009575_034430</name>
</gene>
<evidence type="ECO:0000313" key="3">
    <source>
        <dbReference type="Proteomes" id="UP001500418"/>
    </source>
</evidence>
<organism evidence="2 3">
    <name type="scientific">Streptomyces rhizosphaericus</name>
    <dbReference type="NCBI Taxonomy" id="114699"/>
    <lineage>
        <taxon>Bacteria</taxon>
        <taxon>Bacillati</taxon>
        <taxon>Actinomycetota</taxon>
        <taxon>Actinomycetes</taxon>
        <taxon>Kitasatosporales</taxon>
        <taxon>Streptomycetaceae</taxon>
        <taxon>Streptomyces</taxon>
        <taxon>Streptomyces violaceusniger group</taxon>
    </lineage>
</organism>